<dbReference type="Proteomes" id="UP000011083">
    <property type="component" value="Unassembled WGS sequence"/>
</dbReference>
<accession>L8GFD1</accession>
<proteinExistence type="predicted"/>
<gene>
    <name evidence="2" type="ORF">ACA1_257950</name>
</gene>
<feature type="region of interest" description="Disordered" evidence="1">
    <location>
        <begin position="728"/>
        <end position="757"/>
    </location>
</feature>
<evidence type="ECO:0000313" key="2">
    <source>
        <dbReference type="EMBL" id="ELR11564.1"/>
    </source>
</evidence>
<sequence length="888" mass="95007">MKRRSVASVVAAEGTLFDACVATLVTVIPPAHHQALAKAIAGGLGGDGCVRVARAMHHWQLTDDCTLALLGYLSAVAETLGEVSFRSHCDVTLQGLRHLGAFPKLRKLKLHFDYKHKEQAIGVLSDVCPQLEELSMPMPRWTADMLAQLPNLNSLRNSRLSLELLEQLHATGRLKHLTSLRGCPVSVDCEAAGKALVDLLSEPGSKLIEGPSLDRFAVGELIQRITSQQQQQQKQKQNELIAPRPAAAQNPLASWTGLNLWDQAWPAASLVPVLQAFPALRKLELGANKLERRADNRLPSSQLTFASVAAGFEALPHLNELVLIGFRCDDVASLAALLPPDCTAAAGGSWRSSLAKLTLHSACLSGAFIAAMTHGLSGLTSLDLDHSPEITTASGPASAEHEPDESLMKALSERDDEGGQPKLAQLRSLTLSGFFRHHQPRRRRSCSRADEAGSCRFHLRHPLLEHLVVYGCGSESDDDDDDDYDDDDDDDDDDDKAERGRPLRIGLTIECAGLRSCRIDARDMHSRDLVRTVTSLSESSPLLTSVHVSLDRDLDFDDDYDGNNSGNEARTTADQQPSWIPHALHRVVSACPLLTTVILTGQPPLGVAPSTLQRLPQAQGAVQLEARLVVAPIDDGGGGGGSGANLQRLELSGRWLLSGGRPLSMSAAGPEAPPVQGLLARFSRLTRLTLDANCTPANSRDHPTPFAEAELRALALLPSLETLSIRGVLSSDDDDDDDPGATLAIEGGAGAGGGHRWPQLRSVKVRHARLATATIRHVPRLKTVRLVTHSPKALVMSLAVAHCPCLAQLRVRSAALPPGLTVRLMSNVNDAEAEPVAEGAFAGCPALRSLRLEPADRVQMSSADLATVVAACPVVQTVTAQCSGCVTQ</sequence>
<organism evidence="2 3">
    <name type="scientific">Acanthamoeba castellanii (strain ATCC 30010 / Neff)</name>
    <dbReference type="NCBI Taxonomy" id="1257118"/>
    <lineage>
        <taxon>Eukaryota</taxon>
        <taxon>Amoebozoa</taxon>
        <taxon>Discosea</taxon>
        <taxon>Longamoebia</taxon>
        <taxon>Centramoebida</taxon>
        <taxon>Acanthamoebidae</taxon>
        <taxon>Acanthamoeba</taxon>
    </lineage>
</organism>
<dbReference type="RefSeq" id="XP_004333577.1">
    <property type="nucleotide sequence ID" value="XM_004333529.1"/>
</dbReference>
<dbReference type="GeneID" id="14912136"/>
<dbReference type="GO" id="GO:0031146">
    <property type="term" value="P:SCF-dependent proteasomal ubiquitin-dependent protein catabolic process"/>
    <property type="evidence" value="ECO:0007669"/>
    <property type="project" value="TreeGrafter"/>
</dbReference>
<protein>
    <submittedName>
        <fullName evidence="2">Uncharacterized protein</fullName>
    </submittedName>
</protein>
<dbReference type="KEGG" id="acan:ACA1_257950"/>
<feature type="region of interest" description="Disordered" evidence="1">
    <location>
        <begin position="387"/>
        <end position="406"/>
    </location>
</feature>
<dbReference type="PANTHER" id="PTHR13318">
    <property type="entry name" value="PARTNER OF PAIRED, ISOFORM B-RELATED"/>
    <property type="match status" value="1"/>
</dbReference>
<dbReference type="EMBL" id="KB008148">
    <property type="protein sequence ID" value="ELR11564.1"/>
    <property type="molecule type" value="Genomic_DNA"/>
</dbReference>
<dbReference type="InterPro" id="IPR032675">
    <property type="entry name" value="LRR_dom_sf"/>
</dbReference>
<dbReference type="PANTHER" id="PTHR13318:SF190">
    <property type="entry name" value="PARTNER OF PAIRED, ISOFORM B"/>
    <property type="match status" value="1"/>
</dbReference>
<keyword evidence="3" id="KW-1185">Reference proteome</keyword>
<dbReference type="SUPFAM" id="SSF52047">
    <property type="entry name" value="RNI-like"/>
    <property type="match status" value="1"/>
</dbReference>
<evidence type="ECO:0000256" key="1">
    <source>
        <dbReference type="SAM" id="MobiDB-lite"/>
    </source>
</evidence>
<dbReference type="VEuPathDB" id="AmoebaDB:ACA1_257950"/>
<dbReference type="AlphaFoldDB" id="L8GFD1"/>
<dbReference type="Gene3D" id="3.80.10.10">
    <property type="entry name" value="Ribonuclease Inhibitor"/>
    <property type="match status" value="3"/>
</dbReference>
<dbReference type="GO" id="GO:0019005">
    <property type="term" value="C:SCF ubiquitin ligase complex"/>
    <property type="evidence" value="ECO:0007669"/>
    <property type="project" value="TreeGrafter"/>
</dbReference>
<feature type="region of interest" description="Disordered" evidence="1">
    <location>
        <begin position="475"/>
        <end position="499"/>
    </location>
</feature>
<evidence type="ECO:0000313" key="3">
    <source>
        <dbReference type="Proteomes" id="UP000011083"/>
    </source>
</evidence>
<name>L8GFD1_ACACF</name>
<reference evidence="2 3" key="1">
    <citation type="journal article" date="2013" name="Genome Biol.">
        <title>Genome of Acanthamoeba castellanii highlights extensive lateral gene transfer and early evolution of tyrosine kinase signaling.</title>
        <authorList>
            <person name="Clarke M."/>
            <person name="Lohan A.J."/>
            <person name="Liu B."/>
            <person name="Lagkouvardos I."/>
            <person name="Roy S."/>
            <person name="Zafar N."/>
            <person name="Bertelli C."/>
            <person name="Schilde C."/>
            <person name="Kianianmomeni A."/>
            <person name="Burglin T.R."/>
            <person name="Frech C."/>
            <person name="Turcotte B."/>
            <person name="Kopec K.O."/>
            <person name="Synnott J.M."/>
            <person name="Choo C."/>
            <person name="Paponov I."/>
            <person name="Finkler A."/>
            <person name="Soon Heng Tan C."/>
            <person name="Hutchins A.P."/>
            <person name="Weinmeier T."/>
            <person name="Rattei T."/>
            <person name="Chu J.S."/>
            <person name="Gimenez G."/>
            <person name="Irimia M."/>
            <person name="Rigden D.J."/>
            <person name="Fitzpatrick D.A."/>
            <person name="Lorenzo-Morales J."/>
            <person name="Bateman A."/>
            <person name="Chiu C.H."/>
            <person name="Tang P."/>
            <person name="Hegemann P."/>
            <person name="Fromm H."/>
            <person name="Raoult D."/>
            <person name="Greub G."/>
            <person name="Miranda-Saavedra D."/>
            <person name="Chen N."/>
            <person name="Nash P."/>
            <person name="Ginger M.L."/>
            <person name="Horn M."/>
            <person name="Schaap P."/>
            <person name="Caler L."/>
            <person name="Loftus B."/>
        </authorList>
    </citation>
    <scope>NUCLEOTIDE SEQUENCE [LARGE SCALE GENOMIC DNA]</scope>
    <source>
        <strain evidence="2 3">Neff</strain>
    </source>
</reference>
<feature type="compositionally biased region" description="Acidic residues" evidence="1">
    <location>
        <begin position="475"/>
        <end position="495"/>
    </location>
</feature>